<dbReference type="OrthoDB" id="414863at2759"/>
<feature type="transmembrane region" description="Helical" evidence="1">
    <location>
        <begin position="7"/>
        <end position="27"/>
    </location>
</feature>
<keyword evidence="1" id="KW-0472">Membrane</keyword>
<gene>
    <name evidence="2" type="ORF">BCR33DRAFT_717334</name>
</gene>
<evidence type="ECO:0000256" key="1">
    <source>
        <dbReference type="SAM" id="Phobius"/>
    </source>
</evidence>
<keyword evidence="1" id="KW-1133">Transmembrane helix</keyword>
<dbReference type="Proteomes" id="UP000193642">
    <property type="component" value="Unassembled WGS sequence"/>
</dbReference>
<sequence>MDLLPRIAIPALVLFTLLSLSTIFILLPANHTQHNLTLPTTKPRIVVSLASFPGRIIRINNTIHSLASQSLKPDLILLSLPHNGTVVRFSKPLVASSEEIQLLKYLNDRFPGLFQVHETVDYGSATKLLGALEVDLARERRRYSDSNCR</sequence>
<keyword evidence="3" id="KW-1185">Reference proteome</keyword>
<reference evidence="2 3" key="1">
    <citation type="submission" date="2016-07" db="EMBL/GenBank/DDBJ databases">
        <title>Pervasive Adenine N6-methylation of Active Genes in Fungi.</title>
        <authorList>
            <consortium name="DOE Joint Genome Institute"/>
            <person name="Mondo S.J."/>
            <person name="Dannebaum R.O."/>
            <person name="Kuo R.C."/>
            <person name="Labutti K."/>
            <person name="Haridas S."/>
            <person name="Kuo A."/>
            <person name="Salamov A."/>
            <person name="Ahrendt S.R."/>
            <person name="Lipzen A."/>
            <person name="Sullivan W."/>
            <person name="Andreopoulos W.B."/>
            <person name="Clum A."/>
            <person name="Lindquist E."/>
            <person name="Daum C."/>
            <person name="Ramamoorthy G.K."/>
            <person name="Gryganskyi A."/>
            <person name="Culley D."/>
            <person name="Magnuson J.K."/>
            <person name="James T.Y."/>
            <person name="O'Malley M.A."/>
            <person name="Stajich J.E."/>
            <person name="Spatafora J.W."/>
            <person name="Visel A."/>
            <person name="Grigoriev I.V."/>
        </authorList>
    </citation>
    <scope>NUCLEOTIDE SEQUENCE [LARGE SCALE GENOMIC DNA]</scope>
    <source>
        <strain evidence="2 3">JEL800</strain>
    </source>
</reference>
<evidence type="ECO:0000313" key="2">
    <source>
        <dbReference type="EMBL" id="ORY43646.1"/>
    </source>
</evidence>
<evidence type="ECO:0000313" key="3">
    <source>
        <dbReference type="Proteomes" id="UP000193642"/>
    </source>
</evidence>
<organism evidence="2 3">
    <name type="scientific">Rhizoclosmatium globosum</name>
    <dbReference type="NCBI Taxonomy" id="329046"/>
    <lineage>
        <taxon>Eukaryota</taxon>
        <taxon>Fungi</taxon>
        <taxon>Fungi incertae sedis</taxon>
        <taxon>Chytridiomycota</taxon>
        <taxon>Chytridiomycota incertae sedis</taxon>
        <taxon>Chytridiomycetes</taxon>
        <taxon>Chytridiales</taxon>
        <taxon>Chytriomycetaceae</taxon>
        <taxon>Rhizoclosmatium</taxon>
    </lineage>
</organism>
<keyword evidence="1" id="KW-0812">Transmembrane</keyword>
<proteinExistence type="predicted"/>
<protein>
    <submittedName>
        <fullName evidence="2">Uncharacterized protein</fullName>
    </submittedName>
</protein>
<dbReference type="EMBL" id="MCGO01000024">
    <property type="protein sequence ID" value="ORY43646.1"/>
    <property type="molecule type" value="Genomic_DNA"/>
</dbReference>
<accession>A0A1Y2C9M9</accession>
<name>A0A1Y2C9M9_9FUNG</name>
<dbReference type="AlphaFoldDB" id="A0A1Y2C9M9"/>
<comment type="caution">
    <text evidence="2">The sequence shown here is derived from an EMBL/GenBank/DDBJ whole genome shotgun (WGS) entry which is preliminary data.</text>
</comment>